<keyword evidence="11" id="KW-1185">Reference proteome</keyword>
<dbReference type="PANTHER" id="PTHR43442:SF3">
    <property type="entry name" value="GLUCONOKINASE-RELATED"/>
    <property type="match status" value="1"/>
</dbReference>
<accession>A0ABP8AJP6</accession>
<dbReference type="InterPro" id="IPR027417">
    <property type="entry name" value="P-loop_NTPase"/>
</dbReference>
<evidence type="ECO:0000256" key="5">
    <source>
        <dbReference type="ARBA" id="ARBA00022741"/>
    </source>
</evidence>
<protein>
    <recommendedName>
        <fullName evidence="3 9">Gluconokinase</fullName>
        <ecNumber evidence="3 9">2.7.1.12</ecNumber>
    </recommendedName>
</protein>
<comment type="pathway">
    <text evidence="1">Carbohydrate acid metabolism.</text>
</comment>
<dbReference type="Proteomes" id="UP001500213">
    <property type="component" value="Unassembled WGS sequence"/>
</dbReference>
<dbReference type="EMBL" id="BAABBX010000005">
    <property type="protein sequence ID" value="GAA4185090.1"/>
    <property type="molecule type" value="Genomic_DNA"/>
</dbReference>
<evidence type="ECO:0000256" key="7">
    <source>
        <dbReference type="ARBA" id="ARBA00022840"/>
    </source>
</evidence>
<dbReference type="Gene3D" id="3.40.50.300">
    <property type="entry name" value="P-loop containing nucleotide triphosphate hydrolases"/>
    <property type="match status" value="1"/>
</dbReference>
<name>A0ABP8AJP6_9MICO</name>
<gene>
    <name evidence="10" type="ORF">GCM10022288_06630</name>
</gene>
<evidence type="ECO:0000256" key="4">
    <source>
        <dbReference type="ARBA" id="ARBA00022679"/>
    </source>
</evidence>
<comment type="caution">
    <text evidence="10">The sequence shown here is derived from an EMBL/GenBank/DDBJ whole genome shotgun (WGS) entry which is preliminary data.</text>
</comment>
<dbReference type="InterPro" id="IPR006001">
    <property type="entry name" value="Therm_gnt_kin"/>
</dbReference>
<comment type="catalytic activity">
    <reaction evidence="8 9">
        <text>D-gluconate + ATP = 6-phospho-D-gluconate + ADP + H(+)</text>
        <dbReference type="Rhea" id="RHEA:19433"/>
        <dbReference type="ChEBI" id="CHEBI:15378"/>
        <dbReference type="ChEBI" id="CHEBI:18391"/>
        <dbReference type="ChEBI" id="CHEBI:30616"/>
        <dbReference type="ChEBI" id="CHEBI:58759"/>
        <dbReference type="ChEBI" id="CHEBI:456216"/>
        <dbReference type="EC" id="2.7.1.12"/>
    </reaction>
</comment>
<evidence type="ECO:0000256" key="9">
    <source>
        <dbReference type="RuleBase" id="RU363066"/>
    </source>
</evidence>
<reference evidence="11" key="1">
    <citation type="journal article" date="2019" name="Int. J. Syst. Evol. Microbiol.">
        <title>The Global Catalogue of Microorganisms (GCM) 10K type strain sequencing project: providing services to taxonomists for standard genome sequencing and annotation.</title>
        <authorList>
            <consortium name="The Broad Institute Genomics Platform"/>
            <consortium name="The Broad Institute Genome Sequencing Center for Infectious Disease"/>
            <person name="Wu L."/>
            <person name="Ma J."/>
        </authorList>
    </citation>
    <scope>NUCLEOTIDE SEQUENCE [LARGE SCALE GENOMIC DNA]</scope>
    <source>
        <strain evidence="11">JCM 17593</strain>
    </source>
</reference>
<evidence type="ECO:0000256" key="3">
    <source>
        <dbReference type="ARBA" id="ARBA00012054"/>
    </source>
</evidence>
<keyword evidence="5 9" id="KW-0547">Nucleotide-binding</keyword>
<evidence type="ECO:0000313" key="11">
    <source>
        <dbReference type="Proteomes" id="UP001500213"/>
    </source>
</evidence>
<evidence type="ECO:0000256" key="8">
    <source>
        <dbReference type="ARBA" id="ARBA00048090"/>
    </source>
</evidence>
<sequence length="186" mass="19824">MDSATSVTLQPIVLMGVSGSGKSTVGESLAAASGRIFIDGDDLHPAANKEKMAAGIPLTDDDRWPWLLRIGERLAVGDGVIIACSSLKRTYRELLREYAPDAYFALLSGTRELLAERLAGRHHEYMPTTLLDSQLATLEPLGADERGGVFDIARPVGELVAEIRDALAADQPVDIAAPAPGDIICE</sequence>
<comment type="similarity">
    <text evidence="2 9">Belongs to the gluconokinase GntK/GntV family.</text>
</comment>
<dbReference type="SUPFAM" id="SSF52540">
    <property type="entry name" value="P-loop containing nucleoside triphosphate hydrolases"/>
    <property type="match status" value="1"/>
</dbReference>
<dbReference type="PRINTS" id="PR01100">
    <property type="entry name" value="SHIKIMTKNASE"/>
</dbReference>
<keyword evidence="4 9" id="KW-0808">Transferase</keyword>
<proteinExistence type="inferred from homology"/>
<dbReference type="Pfam" id="PF13671">
    <property type="entry name" value="AAA_33"/>
    <property type="match status" value="1"/>
</dbReference>
<dbReference type="PANTHER" id="PTHR43442">
    <property type="entry name" value="GLUCONOKINASE-RELATED"/>
    <property type="match status" value="1"/>
</dbReference>
<evidence type="ECO:0000256" key="6">
    <source>
        <dbReference type="ARBA" id="ARBA00022777"/>
    </source>
</evidence>
<keyword evidence="6 9" id="KW-0418">Kinase</keyword>
<dbReference type="EC" id="2.7.1.12" evidence="3 9"/>
<dbReference type="NCBIfam" id="TIGR01313">
    <property type="entry name" value="therm_gnt_kin"/>
    <property type="match status" value="1"/>
</dbReference>
<evidence type="ECO:0000313" key="10">
    <source>
        <dbReference type="EMBL" id="GAA4185090.1"/>
    </source>
</evidence>
<organism evidence="10 11">
    <name type="scientific">Gryllotalpicola kribbensis</name>
    <dbReference type="NCBI Taxonomy" id="993084"/>
    <lineage>
        <taxon>Bacteria</taxon>
        <taxon>Bacillati</taxon>
        <taxon>Actinomycetota</taxon>
        <taxon>Actinomycetes</taxon>
        <taxon>Micrococcales</taxon>
        <taxon>Microbacteriaceae</taxon>
        <taxon>Gryllotalpicola</taxon>
    </lineage>
</organism>
<dbReference type="CDD" id="cd02021">
    <property type="entry name" value="GntK"/>
    <property type="match status" value="1"/>
</dbReference>
<evidence type="ECO:0000256" key="2">
    <source>
        <dbReference type="ARBA" id="ARBA00008420"/>
    </source>
</evidence>
<evidence type="ECO:0000256" key="1">
    <source>
        <dbReference type="ARBA" id="ARBA00004761"/>
    </source>
</evidence>
<keyword evidence="7 9" id="KW-0067">ATP-binding</keyword>